<gene>
    <name evidence="3" type="ORF">OXD698_LOCUS29903</name>
</gene>
<dbReference type="SUPFAM" id="SSF54928">
    <property type="entry name" value="RNA-binding domain, RBD"/>
    <property type="match status" value="1"/>
</dbReference>
<dbReference type="GO" id="GO:0003723">
    <property type="term" value="F:RNA binding"/>
    <property type="evidence" value="ECO:0007669"/>
    <property type="project" value="InterPro"/>
</dbReference>
<sequence>MFCFVSYDNPASAQAAINQMNGCQIGMKRLKVQLKKHRIETNNNLNSPTSNQIQATINNSSNNHNGNSPSTSIKSSY</sequence>
<evidence type="ECO:0000313" key="4">
    <source>
        <dbReference type="Proteomes" id="UP000663844"/>
    </source>
</evidence>
<name>A0A819P2R1_9BILA</name>
<dbReference type="AlphaFoldDB" id="A0A819P2R1"/>
<dbReference type="Gene3D" id="3.30.70.330">
    <property type="match status" value="1"/>
</dbReference>
<dbReference type="InterPro" id="IPR035979">
    <property type="entry name" value="RBD_domain_sf"/>
</dbReference>
<dbReference type="Proteomes" id="UP000663844">
    <property type="component" value="Unassembled WGS sequence"/>
</dbReference>
<feature type="region of interest" description="Disordered" evidence="1">
    <location>
        <begin position="40"/>
        <end position="77"/>
    </location>
</feature>
<protein>
    <recommendedName>
        <fullName evidence="2">RRM domain-containing protein</fullName>
    </recommendedName>
</protein>
<dbReference type="InterPro" id="IPR000504">
    <property type="entry name" value="RRM_dom"/>
</dbReference>
<dbReference type="InterPro" id="IPR012677">
    <property type="entry name" value="Nucleotide-bd_a/b_plait_sf"/>
</dbReference>
<feature type="domain" description="RRM" evidence="2">
    <location>
        <begin position="2"/>
        <end position="30"/>
    </location>
</feature>
<evidence type="ECO:0000256" key="1">
    <source>
        <dbReference type="SAM" id="MobiDB-lite"/>
    </source>
</evidence>
<feature type="compositionally biased region" description="Polar residues" evidence="1">
    <location>
        <begin position="41"/>
        <end position="57"/>
    </location>
</feature>
<organism evidence="3 4">
    <name type="scientific">Adineta steineri</name>
    <dbReference type="NCBI Taxonomy" id="433720"/>
    <lineage>
        <taxon>Eukaryota</taxon>
        <taxon>Metazoa</taxon>
        <taxon>Spiralia</taxon>
        <taxon>Gnathifera</taxon>
        <taxon>Rotifera</taxon>
        <taxon>Eurotatoria</taxon>
        <taxon>Bdelloidea</taxon>
        <taxon>Adinetida</taxon>
        <taxon>Adinetidae</taxon>
        <taxon>Adineta</taxon>
    </lineage>
</organism>
<accession>A0A819P2R1</accession>
<evidence type="ECO:0000313" key="3">
    <source>
        <dbReference type="EMBL" id="CAF4007650.1"/>
    </source>
</evidence>
<proteinExistence type="predicted"/>
<dbReference type="Pfam" id="PF00076">
    <property type="entry name" value="RRM_1"/>
    <property type="match status" value="1"/>
</dbReference>
<feature type="compositionally biased region" description="Low complexity" evidence="1">
    <location>
        <begin position="58"/>
        <end position="77"/>
    </location>
</feature>
<dbReference type="EMBL" id="CAJOAZ010003439">
    <property type="protein sequence ID" value="CAF4007650.1"/>
    <property type="molecule type" value="Genomic_DNA"/>
</dbReference>
<evidence type="ECO:0000259" key="2">
    <source>
        <dbReference type="Pfam" id="PF00076"/>
    </source>
</evidence>
<reference evidence="3" key="1">
    <citation type="submission" date="2021-02" db="EMBL/GenBank/DDBJ databases">
        <authorList>
            <person name="Nowell W R."/>
        </authorList>
    </citation>
    <scope>NUCLEOTIDE SEQUENCE</scope>
</reference>
<comment type="caution">
    <text evidence="3">The sequence shown here is derived from an EMBL/GenBank/DDBJ whole genome shotgun (WGS) entry which is preliminary data.</text>
</comment>